<reference evidence="5" key="1">
    <citation type="submission" date="2020-10" db="EMBL/GenBank/DDBJ databases">
        <authorList>
            <person name="Gilroy R."/>
        </authorList>
    </citation>
    <scope>NUCLEOTIDE SEQUENCE</scope>
    <source>
        <strain evidence="5">ChiGjej2B2-12916</strain>
    </source>
</reference>
<dbReference type="PROSITE" id="PS50893">
    <property type="entry name" value="ABC_TRANSPORTER_2"/>
    <property type="match status" value="1"/>
</dbReference>
<dbReference type="GO" id="GO:0005524">
    <property type="term" value="F:ATP binding"/>
    <property type="evidence" value="ECO:0007669"/>
    <property type="project" value="UniProtKB-KW"/>
</dbReference>
<dbReference type="PANTHER" id="PTHR42939:SF1">
    <property type="entry name" value="ABC TRANSPORTER ATP-BINDING PROTEIN ALBC-RELATED"/>
    <property type="match status" value="1"/>
</dbReference>
<dbReference type="SMART" id="SM00382">
    <property type="entry name" value="AAA"/>
    <property type="match status" value="1"/>
</dbReference>
<sequence length="300" mass="33543">MIEAKAVSKSFDGFLALNDLDMTVPKGSIYGLVGPNGAGKSTILRHLCGVYRPDSGVITVEGQPVYENPAIKERMVVIPDDVYYYGSASVREMMKFYRGMYPTFSMERFEKLAEAFPEVDAKRPIRRMSKGMQKQAAFWLAMSCCPDYLLLDEPVDGLDPVMRRQVWSLLMGDVAERGTTVLVSSHNLRELEDVCDHVGILSHGQVVIERSLSQLQGTTVKLQVAFPDGVQPGLPQGMEVLHQSQLGRVYTYIVRGRAEDVQQQVEAIRPLFVEALPLSLEEIFIYEMGGNDYAVRDIVL</sequence>
<evidence type="ECO:0000256" key="2">
    <source>
        <dbReference type="ARBA" id="ARBA00022741"/>
    </source>
</evidence>
<organism evidence="5 6">
    <name type="scientific">Candidatus Enterenecus faecium</name>
    <dbReference type="NCBI Taxonomy" id="2840780"/>
    <lineage>
        <taxon>Bacteria</taxon>
        <taxon>Bacillati</taxon>
        <taxon>Bacillota</taxon>
        <taxon>Clostridia</taxon>
        <taxon>Eubacteriales</taxon>
        <taxon>Candidatus Enterenecus</taxon>
    </lineage>
</organism>
<dbReference type="EMBL" id="DVFO01000067">
    <property type="protein sequence ID" value="HIQ61278.1"/>
    <property type="molecule type" value="Genomic_DNA"/>
</dbReference>
<keyword evidence="2" id="KW-0547">Nucleotide-binding</keyword>
<feature type="domain" description="ABC transporter" evidence="4">
    <location>
        <begin position="2"/>
        <end position="228"/>
    </location>
</feature>
<dbReference type="InterPro" id="IPR003439">
    <property type="entry name" value="ABC_transporter-like_ATP-bd"/>
</dbReference>
<reference evidence="5" key="2">
    <citation type="journal article" date="2021" name="PeerJ">
        <title>Extensive microbial diversity within the chicken gut microbiome revealed by metagenomics and culture.</title>
        <authorList>
            <person name="Gilroy R."/>
            <person name="Ravi A."/>
            <person name="Getino M."/>
            <person name="Pursley I."/>
            <person name="Horton D.L."/>
            <person name="Alikhan N.F."/>
            <person name="Baker D."/>
            <person name="Gharbi K."/>
            <person name="Hall N."/>
            <person name="Watson M."/>
            <person name="Adriaenssens E.M."/>
            <person name="Foster-Nyarko E."/>
            <person name="Jarju S."/>
            <person name="Secka A."/>
            <person name="Antonio M."/>
            <person name="Oren A."/>
            <person name="Chaudhuri R.R."/>
            <person name="La Ragione R."/>
            <person name="Hildebrand F."/>
            <person name="Pallen M.J."/>
        </authorList>
    </citation>
    <scope>NUCLEOTIDE SEQUENCE</scope>
    <source>
        <strain evidence="5">ChiGjej2B2-12916</strain>
    </source>
</reference>
<dbReference type="Gene3D" id="3.40.50.300">
    <property type="entry name" value="P-loop containing nucleotide triphosphate hydrolases"/>
    <property type="match status" value="1"/>
</dbReference>
<dbReference type="Pfam" id="PF00005">
    <property type="entry name" value="ABC_tran"/>
    <property type="match status" value="1"/>
</dbReference>
<dbReference type="GO" id="GO:0016887">
    <property type="term" value="F:ATP hydrolysis activity"/>
    <property type="evidence" value="ECO:0007669"/>
    <property type="project" value="InterPro"/>
</dbReference>
<accession>A0A9D1CHG9</accession>
<proteinExistence type="predicted"/>
<comment type="caution">
    <text evidence="5">The sequence shown here is derived from an EMBL/GenBank/DDBJ whole genome shotgun (WGS) entry which is preliminary data.</text>
</comment>
<dbReference type="InterPro" id="IPR003593">
    <property type="entry name" value="AAA+_ATPase"/>
</dbReference>
<evidence type="ECO:0000313" key="5">
    <source>
        <dbReference type="EMBL" id="HIQ61278.1"/>
    </source>
</evidence>
<evidence type="ECO:0000256" key="1">
    <source>
        <dbReference type="ARBA" id="ARBA00022448"/>
    </source>
</evidence>
<evidence type="ECO:0000256" key="3">
    <source>
        <dbReference type="ARBA" id="ARBA00022840"/>
    </source>
</evidence>
<dbReference type="AlphaFoldDB" id="A0A9D1CHG9"/>
<evidence type="ECO:0000259" key="4">
    <source>
        <dbReference type="PROSITE" id="PS50893"/>
    </source>
</evidence>
<dbReference type="InterPro" id="IPR027417">
    <property type="entry name" value="P-loop_NTPase"/>
</dbReference>
<keyword evidence="1" id="KW-0813">Transport</keyword>
<protein>
    <submittedName>
        <fullName evidence="5">ABC transporter ATP-binding protein</fullName>
    </submittedName>
</protein>
<name>A0A9D1CHG9_9FIRM</name>
<dbReference type="CDD" id="cd03230">
    <property type="entry name" value="ABC_DR_subfamily_A"/>
    <property type="match status" value="1"/>
</dbReference>
<dbReference type="Proteomes" id="UP000886879">
    <property type="component" value="Unassembled WGS sequence"/>
</dbReference>
<gene>
    <name evidence="5" type="ORF">IAD31_06745</name>
</gene>
<dbReference type="PANTHER" id="PTHR42939">
    <property type="entry name" value="ABC TRANSPORTER ATP-BINDING PROTEIN ALBC-RELATED"/>
    <property type="match status" value="1"/>
</dbReference>
<dbReference type="SUPFAM" id="SSF52540">
    <property type="entry name" value="P-loop containing nucleoside triphosphate hydrolases"/>
    <property type="match status" value="1"/>
</dbReference>
<dbReference type="InterPro" id="IPR051782">
    <property type="entry name" value="ABC_Transporter_VariousFunc"/>
</dbReference>
<keyword evidence="3 5" id="KW-0067">ATP-binding</keyword>
<evidence type="ECO:0000313" key="6">
    <source>
        <dbReference type="Proteomes" id="UP000886879"/>
    </source>
</evidence>